<evidence type="ECO:0000256" key="1">
    <source>
        <dbReference type="SAM" id="Phobius"/>
    </source>
</evidence>
<evidence type="ECO:0000313" key="2">
    <source>
        <dbReference type="EMBL" id="MBC3804311.1"/>
    </source>
</evidence>
<evidence type="ECO:0000313" key="3">
    <source>
        <dbReference type="Proteomes" id="UP000603234"/>
    </source>
</evidence>
<keyword evidence="1" id="KW-0472">Membrane</keyword>
<keyword evidence="1" id="KW-0812">Transmembrane</keyword>
<gene>
    <name evidence="2" type="ORF">GH808_07680</name>
</gene>
<feature type="transmembrane region" description="Helical" evidence="1">
    <location>
        <begin position="91"/>
        <end position="114"/>
    </location>
</feature>
<feature type="transmembrane region" description="Helical" evidence="1">
    <location>
        <begin position="120"/>
        <end position="139"/>
    </location>
</feature>
<keyword evidence="1" id="KW-1133">Transmembrane helix</keyword>
<comment type="caution">
    <text evidence="2">The sequence shown here is derived from an EMBL/GenBank/DDBJ whole genome shotgun (WGS) entry which is preliminary data.</text>
</comment>
<name>A0ABR6WUU0_9FIRM</name>
<proteinExistence type="predicted"/>
<evidence type="ECO:0008006" key="4">
    <source>
        <dbReference type="Google" id="ProtNLM"/>
    </source>
</evidence>
<organism evidence="2 3">
    <name type="scientific">Acetobacterium fimetarium</name>
    <dbReference type="NCBI Taxonomy" id="52691"/>
    <lineage>
        <taxon>Bacteria</taxon>
        <taxon>Bacillati</taxon>
        <taxon>Bacillota</taxon>
        <taxon>Clostridia</taxon>
        <taxon>Eubacteriales</taxon>
        <taxon>Eubacteriaceae</taxon>
        <taxon>Acetobacterium</taxon>
    </lineage>
</organism>
<keyword evidence="3" id="KW-1185">Reference proteome</keyword>
<dbReference type="Proteomes" id="UP000603234">
    <property type="component" value="Unassembled WGS sequence"/>
</dbReference>
<protein>
    <recommendedName>
        <fullName evidence="4">Positive regulator of sigma(E), RseC/MucC</fullName>
    </recommendedName>
</protein>
<dbReference type="EMBL" id="WJBC01000009">
    <property type="protein sequence ID" value="MBC3804311.1"/>
    <property type="molecule type" value="Genomic_DNA"/>
</dbReference>
<dbReference type="RefSeq" id="WP_186842198.1">
    <property type="nucleotide sequence ID" value="NZ_WJBC01000009.1"/>
</dbReference>
<accession>A0ABR6WUU0</accession>
<reference evidence="2 3" key="1">
    <citation type="journal article" date="2020" name="mSystems">
        <title>Defining Genomic and Predicted Metabolic Features of the Acetobacterium Genus.</title>
        <authorList>
            <person name="Ross D.E."/>
            <person name="Marshall C.W."/>
            <person name="Gulliver D."/>
            <person name="May H.D."/>
            <person name="Norman R.S."/>
        </authorList>
    </citation>
    <scope>NUCLEOTIDE SEQUENCE [LARGE SCALE GENOMIC DNA]</scope>
    <source>
        <strain evidence="2 3">DSM 8238</strain>
    </source>
</reference>
<sequence>MSEIKTIENRVVMNEYLEVSVKPDLVQLCSDCYHALGWTIINSCSGIDTVKLKLQRDRKIRNRVALCDLQRKCEDAFINIEKLERSKNTRAMALALGVGIVGTVFLAGATFAYLAAMIPLSIVLAIPGFIGWGLPYFLYKKNVKKSTDRVNPMIESNYDAIYEACEKASQLLV</sequence>